<evidence type="ECO:0000313" key="3">
    <source>
        <dbReference type="Proteomes" id="UP000478090"/>
    </source>
</evidence>
<dbReference type="InterPro" id="IPR013424">
    <property type="entry name" value="Ice-binding_C"/>
</dbReference>
<dbReference type="EMBL" id="WWCM01000001">
    <property type="protein sequence ID" value="MYM37852.1"/>
    <property type="molecule type" value="Genomic_DNA"/>
</dbReference>
<evidence type="ECO:0000259" key="1">
    <source>
        <dbReference type="Pfam" id="PF07589"/>
    </source>
</evidence>
<dbReference type="NCBIfam" id="TIGR02595">
    <property type="entry name" value="PEP_CTERM"/>
    <property type="match status" value="1"/>
</dbReference>
<gene>
    <name evidence="2" type="ORF">GTP27_00735</name>
</gene>
<accession>A0ABW9VGI4</accession>
<evidence type="ECO:0000313" key="2">
    <source>
        <dbReference type="EMBL" id="MYM37852.1"/>
    </source>
</evidence>
<reference evidence="2 3" key="1">
    <citation type="submission" date="2019-12" db="EMBL/GenBank/DDBJ databases">
        <title>Novel species isolated from a subtropical stream in China.</title>
        <authorList>
            <person name="Lu H."/>
        </authorList>
    </citation>
    <scope>NUCLEOTIDE SEQUENCE [LARGE SCALE GENOMIC DNA]</scope>
    <source>
        <strain evidence="2 3">CY13W</strain>
    </source>
</reference>
<proteinExistence type="predicted"/>
<dbReference type="Proteomes" id="UP000478090">
    <property type="component" value="Unassembled WGS sequence"/>
</dbReference>
<feature type="domain" description="Ice-binding protein C-terminal" evidence="1">
    <location>
        <begin position="137"/>
        <end position="161"/>
    </location>
</feature>
<name>A0ABW9VGI4_9BURK</name>
<comment type="caution">
    <text evidence="2">The sequence shown here is derived from an EMBL/GenBank/DDBJ whole genome shotgun (WGS) entry which is preliminary data.</text>
</comment>
<keyword evidence="3" id="KW-1185">Reference proteome</keyword>
<organism evidence="2 3">
    <name type="scientific">Duganella qianjiadongensis</name>
    <dbReference type="NCBI Taxonomy" id="2692176"/>
    <lineage>
        <taxon>Bacteria</taxon>
        <taxon>Pseudomonadati</taxon>
        <taxon>Pseudomonadota</taxon>
        <taxon>Betaproteobacteria</taxon>
        <taxon>Burkholderiales</taxon>
        <taxon>Oxalobacteraceae</taxon>
        <taxon>Telluria group</taxon>
        <taxon>Duganella</taxon>
    </lineage>
</organism>
<dbReference type="Pfam" id="PF07589">
    <property type="entry name" value="PEP-CTERM"/>
    <property type="match status" value="1"/>
</dbReference>
<protein>
    <submittedName>
        <fullName evidence="2">PEP-CTERM sorting domain-containing protein</fullName>
    </submittedName>
</protein>
<sequence>MYSGQSCGPSCPVNGTVLALAPYGDFLGDSAALTMVKRGGGTFSLVGFDGAGSFNFNDVHTPANFPRQIDVIGHVLGGASVTQSFLIDTSTLSGPMPLVSYQFNSSFSNLTSVTFRSSGSSLAMFNGFTVDNIETSPVPEPGSYAMLLAGLGLLGWTRRRRAR</sequence>